<dbReference type="AlphaFoldDB" id="A0AAE1RGZ6"/>
<organism evidence="2 3">
    <name type="scientific">Anisodus tanguticus</name>
    <dbReference type="NCBI Taxonomy" id="243964"/>
    <lineage>
        <taxon>Eukaryota</taxon>
        <taxon>Viridiplantae</taxon>
        <taxon>Streptophyta</taxon>
        <taxon>Embryophyta</taxon>
        <taxon>Tracheophyta</taxon>
        <taxon>Spermatophyta</taxon>
        <taxon>Magnoliopsida</taxon>
        <taxon>eudicotyledons</taxon>
        <taxon>Gunneridae</taxon>
        <taxon>Pentapetalae</taxon>
        <taxon>asterids</taxon>
        <taxon>lamiids</taxon>
        <taxon>Solanales</taxon>
        <taxon>Solanaceae</taxon>
        <taxon>Solanoideae</taxon>
        <taxon>Hyoscyameae</taxon>
        <taxon>Anisodus</taxon>
    </lineage>
</organism>
<evidence type="ECO:0000313" key="2">
    <source>
        <dbReference type="EMBL" id="KAK4351601.1"/>
    </source>
</evidence>
<keyword evidence="1" id="KW-1133">Transmembrane helix</keyword>
<reference evidence="2" key="1">
    <citation type="submission" date="2023-12" db="EMBL/GenBank/DDBJ databases">
        <title>Genome assembly of Anisodus tanguticus.</title>
        <authorList>
            <person name="Wang Y.-J."/>
        </authorList>
    </citation>
    <scope>NUCLEOTIDE SEQUENCE</scope>
    <source>
        <strain evidence="2">KB-2021</strain>
        <tissue evidence="2">Leaf</tissue>
    </source>
</reference>
<name>A0AAE1RGZ6_9SOLA</name>
<keyword evidence="1" id="KW-0472">Membrane</keyword>
<sequence length="114" mass="12961">MEIFNTPRQRERGKLVAAGEQQMEEGKGIVVAKDKLVEAPAMMEVPYWEGEEGLITDVYEEETEGWGGVEEEAYEEVEEEAPKDEAEIQVERISAVFDGLICVFVIFRLVLFKC</sequence>
<keyword evidence="1" id="KW-0812">Transmembrane</keyword>
<evidence type="ECO:0000313" key="3">
    <source>
        <dbReference type="Proteomes" id="UP001291623"/>
    </source>
</evidence>
<protein>
    <submittedName>
        <fullName evidence="2">Uncharacterized protein</fullName>
    </submittedName>
</protein>
<keyword evidence="3" id="KW-1185">Reference proteome</keyword>
<accession>A0AAE1RGZ6</accession>
<feature type="transmembrane region" description="Helical" evidence="1">
    <location>
        <begin position="93"/>
        <end position="111"/>
    </location>
</feature>
<comment type="caution">
    <text evidence="2">The sequence shown here is derived from an EMBL/GenBank/DDBJ whole genome shotgun (WGS) entry which is preliminary data.</text>
</comment>
<proteinExistence type="predicted"/>
<dbReference type="Proteomes" id="UP001291623">
    <property type="component" value="Unassembled WGS sequence"/>
</dbReference>
<gene>
    <name evidence="2" type="ORF">RND71_030914</name>
</gene>
<evidence type="ECO:0000256" key="1">
    <source>
        <dbReference type="SAM" id="Phobius"/>
    </source>
</evidence>
<dbReference type="EMBL" id="JAVYJV010000016">
    <property type="protein sequence ID" value="KAK4351601.1"/>
    <property type="molecule type" value="Genomic_DNA"/>
</dbReference>